<feature type="compositionally biased region" description="Low complexity" evidence="1">
    <location>
        <begin position="336"/>
        <end position="345"/>
    </location>
</feature>
<feature type="compositionally biased region" description="Polar residues" evidence="1">
    <location>
        <begin position="107"/>
        <end position="126"/>
    </location>
</feature>
<proteinExistence type="predicted"/>
<sequence>MSTIFRLLGFNARQQRSQASSNGDSPSFDSGRWDSYQTALISENPGAEPLATVWLEASACKRRLALSSTASTLESNSARHHNKFISSSCTSTRYYSFEQPKPSSIFSEMSCSQRGPGQARNFSNASLPIVQRTGRVKLPQVVKPARRKNSDPQADDSTRPPKPPTPSKSIRIPLKYPRAQLSTPTPPQSNHQLSRYRTQSLSCLKSTRDPNPNEDIDENPEMLSAAFFLPKLSMEPSVVSCTTTPGWKKPIDDNINTCLPDASRSLTTASSFDFCNIPSTRQPHSDGLHSPQAYTPPCPSGFQTWRPSLSEYHHSAVTHEDETIQDPCNPGNSNESQSSYGYRFSSSGGPDIGSATYSSTVPRSSHSSSGSQFSFISVYRSPESFNSQTRHNPCLPSEPPRHLRETQSNQINPHIVGIHSHTCSSTQQLELLCSTKKKYPSLSLSSAQPNPFPSFGQKPRSSSKSITYAPGDYSIGFVDIEKPLKTSADMHTPSPYQREMLDIMAIHGESIFKPPVSTELMFKRHPSPCEEPSVHYSMNSSAEPSPKYRTLLKSSPRSDTFTQKRIERVAPLDSETLVGSGDDLQSGKTHLINQAEKSEPTTPLLPLFKSIAPSPRECRLKKIVLPIRPSTAGASTRSNGFPRRLSQSSRNKPPVEQHDPQETSSKKDKFEALLKASDASNGGTMKLSLSSKIDSIDESLHVPSTFLPQLRFSCESSSLTARRSSDCETRVTVNSSLKSKRSQQISF</sequence>
<organism evidence="2 3">
    <name type="scientific">Puccinia graminis f. sp. tritici</name>
    <dbReference type="NCBI Taxonomy" id="56615"/>
    <lineage>
        <taxon>Eukaryota</taxon>
        <taxon>Fungi</taxon>
        <taxon>Dikarya</taxon>
        <taxon>Basidiomycota</taxon>
        <taxon>Pucciniomycotina</taxon>
        <taxon>Pucciniomycetes</taxon>
        <taxon>Pucciniales</taxon>
        <taxon>Pucciniaceae</taxon>
        <taxon>Puccinia</taxon>
    </lineage>
</organism>
<name>A0A5B0SAR1_PUCGR</name>
<evidence type="ECO:0000256" key="1">
    <source>
        <dbReference type="SAM" id="MobiDB-lite"/>
    </source>
</evidence>
<feature type="compositionally biased region" description="Polar residues" evidence="1">
    <location>
        <begin position="632"/>
        <end position="651"/>
    </location>
</feature>
<accession>A0A5B0SAR1</accession>
<feature type="region of interest" description="Disordered" evidence="1">
    <location>
        <begin position="631"/>
        <end position="667"/>
    </location>
</feature>
<gene>
    <name evidence="2" type="ORF">PGTUg99_014107</name>
</gene>
<reference evidence="2 3" key="1">
    <citation type="submission" date="2019-05" db="EMBL/GenBank/DDBJ databases">
        <title>Emergence of the Ug99 lineage of the wheat stem rust pathogen through somatic hybridization.</title>
        <authorList>
            <person name="Li F."/>
            <person name="Upadhyaya N.M."/>
            <person name="Sperschneider J."/>
            <person name="Matny O."/>
            <person name="Nguyen-Phuc H."/>
            <person name="Mago R."/>
            <person name="Raley C."/>
            <person name="Miller M.E."/>
            <person name="Silverstein K.A.T."/>
            <person name="Henningsen E."/>
            <person name="Hirsch C.D."/>
            <person name="Visser B."/>
            <person name="Pretorius Z.A."/>
            <person name="Steffenson B.J."/>
            <person name="Schwessinger B."/>
            <person name="Dodds P.N."/>
            <person name="Figueroa M."/>
        </authorList>
    </citation>
    <scope>NUCLEOTIDE SEQUENCE [LARGE SCALE GENOMIC DNA]</scope>
    <source>
        <strain evidence="2 3">Ug99</strain>
    </source>
</reference>
<evidence type="ECO:0000313" key="3">
    <source>
        <dbReference type="Proteomes" id="UP000325313"/>
    </source>
</evidence>
<dbReference type="EMBL" id="VDEP01000040">
    <property type="protein sequence ID" value="KAA1135206.1"/>
    <property type="molecule type" value="Genomic_DNA"/>
</dbReference>
<feature type="region of interest" description="Disordered" evidence="1">
    <location>
        <begin position="384"/>
        <end position="403"/>
    </location>
</feature>
<dbReference type="AlphaFoldDB" id="A0A5B0SAR1"/>
<feature type="region of interest" description="Disordered" evidence="1">
    <location>
        <begin position="107"/>
        <end position="174"/>
    </location>
</feature>
<dbReference type="Proteomes" id="UP000325313">
    <property type="component" value="Unassembled WGS sequence"/>
</dbReference>
<feature type="region of interest" description="Disordered" evidence="1">
    <location>
        <begin position="316"/>
        <end position="345"/>
    </location>
</feature>
<evidence type="ECO:0000313" key="2">
    <source>
        <dbReference type="EMBL" id="KAA1135206.1"/>
    </source>
</evidence>
<comment type="caution">
    <text evidence="2">The sequence shown here is derived from an EMBL/GenBank/DDBJ whole genome shotgun (WGS) entry which is preliminary data.</text>
</comment>
<protein>
    <submittedName>
        <fullName evidence="2">Uncharacterized protein</fullName>
    </submittedName>
</protein>
<feature type="compositionally biased region" description="Basic and acidic residues" evidence="1">
    <location>
        <begin position="653"/>
        <end position="667"/>
    </location>
</feature>
<feature type="region of interest" description="Disordered" evidence="1">
    <location>
        <begin position="444"/>
        <end position="463"/>
    </location>
</feature>